<dbReference type="EC" id="3.1.26.5" evidence="7 8"/>
<comment type="function">
    <text evidence="1 7">RNaseP catalyzes the removal of the 5'-leader sequence from pre-tRNA to produce the mature 5'-terminus. It can also cleave other RNA substrates such as 4.5S RNA. The protein component plays an auxiliary but essential role in vivo by binding to the 5'-leader sequence and broadening the substrate specificity of the ribozyme.</text>
</comment>
<keyword evidence="2 7" id="KW-0819">tRNA processing</keyword>
<dbReference type="SUPFAM" id="SSF54211">
    <property type="entry name" value="Ribosomal protein S5 domain 2-like"/>
    <property type="match status" value="1"/>
</dbReference>
<evidence type="ECO:0000256" key="4">
    <source>
        <dbReference type="ARBA" id="ARBA00022759"/>
    </source>
</evidence>
<evidence type="ECO:0000256" key="5">
    <source>
        <dbReference type="ARBA" id="ARBA00022801"/>
    </source>
</evidence>
<dbReference type="GO" id="GO:0001682">
    <property type="term" value="P:tRNA 5'-leader removal"/>
    <property type="evidence" value="ECO:0007669"/>
    <property type="project" value="UniProtKB-UniRule"/>
</dbReference>
<gene>
    <name evidence="7" type="primary">rnpA</name>
    <name evidence="10" type="ORF">AVDCRST_MAG26-2307</name>
</gene>
<dbReference type="PROSITE" id="PS00648">
    <property type="entry name" value="RIBONUCLEASE_P"/>
    <property type="match status" value="1"/>
</dbReference>
<organism evidence="10">
    <name type="scientific">uncultured Chloroflexia bacterium</name>
    <dbReference type="NCBI Taxonomy" id="1672391"/>
    <lineage>
        <taxon>Bacteria</taxon>
        <taxon>Bacillati</taxon>
        <taxon>Chloroflexota</taxon>
        <taxon>Chloroflexia</taxon>
        <taxon>environmental samples</taxon>
    </lineage>
</organism>
<evidence type="ECO:0000256" key="7">
    <source>
        <dbReference type="HAMAP-Rule" id="MF_00227"/>
    </source>
</evidence>
<name>A0A6J4ISJ4_9CHLR</name>
<accession>A0A6J4ISJ4</accession>
<evidence type="ECO:0000256" key="9">
    <source>
        <dbReference type="SAM" id="MobiDB-lite"/>
    </source>
</evidence>
<evidence type="ECO:0000256" key="6">
    <source>
        <dbReference type="ARBA" id="ARBA00022884"/>
    </source>
</evidence>
<reference evidence="10" key="1">
    <citation type="submission" date="2020-02" db="EMBL/GenBank/DDBJ databases">
        <authorList>
            <person name="Meier V. D."/>
        </authorList>
    </citation>
    <scope>NUCLEOTIDE SEQUENCE</scope>
    <source>
        <strain evidence="10">AVDCRST_MAG26</strain>
    </source>
</reference>
<dbReference type="InterPro" id="IPR020539">
    <property type="entry name" value="RNase_P_CS"/>
</dbReference>
<dbReference type="InterPro" id="IPR020568">
    <property type="entry name" value="Ribosomal_Su5_D2-typ_SF"/>
</dbReference>
<dbReference type="GO" id="GO:0000049">
    <property type="term" value="F:tRNA binding"/>
    <property type="evidence" value="ECO:0007669"/>
    <property type="project" value="UniProtKB-UniRule"/>
</dbReference>
<dbReference type="PANTHER" id="PTHR33992:SF1">
    <property type="entry name" value="RIBONUCLEASE P PROTEIN COMPONENT"/>
    <property type="match status" value="1"/>
</dbReference>
<evidence type="ECO:0000256" key="3">
    <source>
        <dbReference type="ARBA" id="ARBA00022722"/>
    </source>
</evidence>
<evidence type="ECO:0000313" key="10">
    <source>
        <dbReference type="EMBL" id="CAA9260427.1"/>
    </source>
</evidence>
<feature type="region of interest" description="Disordered" evidence="9">
    <location>
        <begin position="120"/>
        <end position="142"/>
    </location>
</feature>
<sequence>MRRNQRLRRPEQFVRVRRDGKTWAHPLLSLNAAKNRAGRTRCGFVVGKKIGKAHDRNRAKRRAREAVRRVYPSILPGYDLVFILRAPVLAAPFDALLDAIQALLARARLWIVVEGSEEAADGTSARAGADSNVSGNLAPDSA</sequence>
<keyword evidence="6 7" id="KW-0694">RNA-binding</keyword>
<dbReference type="NCBIfam" id="TIGR00188">
    <property type="entry name" value="rnpA"/>
    <property type="match status" value="1"/>
</dbReference>
<dbReference type="InterPro" id="IPR014721">
    <property type="entry name" value="Ribsml_uS5_D2-typ_fold_subgr"/>
</dbReference>
<dbReference type="InterPro" id="IPR000100">
    <property type="entry name" value="RNase_P"/>
</dbReference>
<keyword evidence="3 7" id="KW-0540">Nuclease</keyword>
<dbReference type="AlphaFoldDB" id="A0A6J4ISJ4"/>
<keyword evidence="5 7" id="KW-0378">Hydrolase</keyword>
<dbReference type="GO" id="GO:0030677">
    <property type="term" value="C:ribonuclease P complex"/>
    <property type="evidence" value="ECO:0007669"/>
    <property type="project" value="TreeGrafter"/>
</dbReference>
<comment type="subunit">
    <text evidence="7">Consists of a catalytic RNA component (M1 or rnpB) and a protein subunit.</text>
</comment>
<evidence type="ECO:0000256" key="1">
    <source>
        <dbReference type="ARBA" id="ARBA00002663"/>
    </source>
</evidence>
<dbReference type="GO" id="GO:0004526">
    <property type="term" value="F:ribonuclease P activity"/>
    <property type="evidence" value="ECO:0007669"/>
    <property type="project" value="UniProtKB-UniRule"/>
</dbReference>
<protein>
    <recommendedName>
        <fullName evidence="7 8">Ribonuclease P protein component</fullName>
        <shortName evidence="7">RNase P protein</shortName>
        <shortName evidence="7">RNaseP protein</shortName>
        <ecNumber evidence="7 8">3.1.26.5</ecNumber>
    </recommendedName>
    <alternativeName>
        <fullName evidence="7">Protein C5</fullName>
    </alternativeName>
</protein>
<dbReference type="GO" id="GO:0042781">
    <property type="term" value="F:3'-tRNA processing endoribonuclease activity"/>
    <property type="evidence" value="ECO:0007669"/>
    <property type="project" value="TreeGrafter"/>
</dbReference>
<dbReference type="Gene3D" id="3.30.230.10">
    <property type="match status" value="1"/>
</dbReference>
<proteinExistence type="inferred from homology"/>
<evidence type="ECO:0000256" key="8">
    <source>
        <dbReference type="NCBIfam" id="TIGR00188"/>
    </source>
</evidence>
<dbReference type="HAMAP" id="MF_00227">
    <property type="entry name" value="RNase_P"/>
    <property type="match status" value="1"/>
</dbReference>
<dbReference type="Pfam" id="PF00825">
    <property type="entry name" value="Ribonuclease_P"/>
    <property type="match status" value="1"/>
</dbReference>
<comment type="similarity">
    <text evidence="7">Belongs to the RnpA family.</text>
</comment>
<keyword evidence="4 7" id="KW-0255">Endonuclease</keyword>
<evidence type="ECO:0000256" key="2">
    <source>
        <dbReference type="ARBA" id="ARBA00022694"/>
    </source>
</evidence>
<dbReference type="PANTHER" id="PTHR33992">
    <property type="entry name" value="RIBONUCLEASE P PROTEIN COMPONENT"/>
    <property type="match status" value="1"/>
</dbReference>
<comment type="catalytic activity">
    <reaction evidence="7">
        <text>Endonucleolytic cleavage of RNA, removing 5'-extranucleotides from tRNA precursor.</text>
        <dbReference type="EC" id="3.1.26.5"/>
    </reaction>
</comment>
<dbReference type="EMBL" id="CADCTK010000532">
    <property type="protein sequence ID" value="CAA9260427.1"/>
    <property type="molecule type" value="Genomic_DNA"/>
</dbReference>